<evidence type="ECO:0000256" key="6">
    <source>
        <dbReference type="ARBA" id="ARBA00016919"/>
    </source>
</evidence>
<evidence type="ECO:0000256" key="2">
    <source>
        <dbReference type="ARBA" id="ARBA00001946"/>
    </source>
</evidence>
<dbReference type="SUPFAM" id="SSF51717">
    <property type="entry name" value="Dihydropteroate synthetase-like"/>
    <property type="match status" value="1"/>
</dbReference>
<proteinExistence type="inferred from homology"/>
<dbReference type="InterPro" id="IPR045031">
    <property type="entry name" value="DHP_synth-like"/>
</dbReference>
<evidence type="ECO:0000256" key="13">
    <source>
        <dbReference type="RuleBase" id="RU361205"/>
    </source>
</evidence>
<dbReference type="PROSITE" id="PS00792">
    <property type="entry name" value="DHPS_1"/>
    <property type="match status" value="1"/>
</dbReference>
<comment type="function">
    <text evidence="12 13">Catalyzes the condensation of para-aminobenzoate (pABA) with 6-hydroxymethyl-7,8-dihydropterin diphosphate (DHPt-PP) to form 7,8-dihydropteroate (H2Pte), the immediate precursor of folate derivatives.</text>
</comment>
<dbReference type="PANTHER" id="PTHR20941">
    <property type="entry name" value="FOLATE SYNTHESIS PROTEINS"/>
    <property type="match status" value="1"/>
</dbReference>
<dbReference type="PROSITE" id="PS00793">
    <property type="entry name" value="DHPS_2"/>
    <property type="match status" value="1"/>
</dbReference>
<feature type="domain" description="Pterin-binding" evidence="14">
    <location>
        <begin position="24"/>
        <end position="270"/>
    </location>
</feature>
<dbReference type="Gene3D" id="3.20.20.20">
    <property type="entry name" value="Dihydropteroate synthase-like"/>
    <property type="match status" value="1"/>
</dbReference>
<evidence type="ECO:0000313" key="16">
    <source>
        <dbReference type="Proteomes" id="UP000321363"/>
    </source>
</evidence>
<name>A0A5C6VHZ8_9BACI</name>
<comment type="caution">
    <text evidence="15">The sequence shown here is derived from an EMBL/GenBank/DDBJ whole genome shotgun (WGS) entry which is preliminary data.</text>
</comment>
<dbReference type="OrthoDB" id="9811744at2"/>
<dbReference type="Proteomes" id="UP000321363">
    <property type="component" value="Unassembled WGS sequence"/>
</dbReference>
<dbReference type="GO" id="GO:0046872">
    <property type="term" value="F:metal ion binding"/>
    <property type="evidence" value="ECO:0007669"/>
    <property type="project" value="UniProtKB-KW"/>
</dbReference>
<dbReference type="UniPathway" id="UPA00077">
    <property type="reaction ID" value="UER00156"/>
</dbReference>
<dbReference type="GO" id="GO:0005829">
    <property type="term" value="C:cytosol"/>
    <property type="evidence" value="ECO:0007669"/>
    <property type="project" value="TreeGrafter"/>
</dbReference>
<dbReference type="EMBL" id="VOQF01000020">
    <property type="protein sequence ID" value="TXC85032.1"/>
    <property type="molecule type" value="Genomic_DNA"/>
</dbReference>
<evidence type="ECO:0000256" key="10">
    <source>
        <dbReference type="ARBA" id="ARBA00022909"/>
    </source>
</evidence>
<evidence type="ECO:0000313" key="15">
    <source>
        <dbReference type="EMBL" id="TXC85032.1"/>
    </source>
</evidence>
<evidence type="ECO:0000256" key="4">
    <source>
        <dbReference type="ARBA" id="ARBA00009503"/>
    </source>
</evidence>
<evidence type="ECO:0000256" key="3">
    <source>
        <dbReference type="ARBA" id="ARBA00004763"/>
    </source>
</evidence>
<accession>A0A5C6VHZ8</accession>
<dbReference type="RefSeq" id="WP_146950597.1">
    <property type="nucleotide sequence ID" value="NZ_VOQF01000020.1"/>
</dbReference>
<reference evidence="15 16" key="1">
    <citation type="journal article" date="2005" name="Int. J. Syst. Evol. Microbiol.">
        <title>Bacillus litoralis sp. nov., isolated from a tidal flat of the Yellow Sea in Korea.</title>
        <authorList>
            <person name="Yoon J.H."/>
            <person name="Oh T.K."/>
        </authorList>
    </citation>
    <scope>NUCLEOTIDE SEQUENCE [LARGE SCALE GENOMIC DNA]</scope>
    <source>
        <strain evidence="15 16">SW-211</strain>
    </source>
</reference>
<dbReference type="PANTHER" id="PTHR20941:SF1">
    <property type="entry name" value="FOLIC ACID SYNTHESIS PROTEIN FOL1"/>
    <property type="match status" value="1"/>
</dbReference>
<evidence type="ECO:0000256" key="5">
    <source>
        <dbReference type="ARBA" id="ARBA00012458"/>
    </source>
</evidence>
<comment type="similarity">
    <text evidence="4 13">Belongs to the DHPS family.</text>
</comment>
<dbReference type="GO" id="GO:0004156">
    <property type="term" value="F:dihydropteroate synthase activity"/>
    <property type="evidence" value="ECO:0007669"/>
    <property type="project" value="UniProtKB-EC"/>
</dbReference>
<evidence type="ECO:0000256" key="9">
    <source>
        <dbReference type="ARBA" id="ARBA00022842"/>
    </source>
</evidence>
<dbReference type="PROSITE" id="PS50972">
    <property type="entry name" value="PTERIN_BINDING"/>
    <property type="match status" value="1"/>
</dbReference>
<dbReference type="FunFam" id="3.20.20.20:FF:000006">
    <property type="entry name" value="Dihydropteroate synthase"/>
    <property type="match status" value="1"/>
</dbReference>
<keyword evidence="9 13" id="KW-0460">Magnesium</keyword>
<dbReference type="EC" id="2.5.1.15" evidence="5 13"/>
<dbReference type="Pfam" id="PF00809">
    <property type="entry name" value="Pterin_bind"/>
    <property type="match status" value="1"/>
</dbReference>
<gene>
    <name evidence="15" type="primary">folP</name>
    <name evidence="15" type="ORF">FS935_20985</name>
</gene>
<evidence type="ECO:0000256" key="8">
    <source>
        <dbReference type="ARBA" id="ARBA00022723"/>
    </source>
</evidence>
<dbReference type="NCBIfam" id="TIGR01496">
    <property type="entry name" value="DHPS"/>
    <property type="match status" value="1"/>
</dbReference>
<organism evidence="15 16">
    <name type="scientific">Metabacillus litoralis</name>
    <dbReference type="NCBI Taxonomy" id="152268"/>
    <lineage>
        <taxon>Bacteria</taxon>
        <taxon>Bacillati</taxon>
        <taxon>Bacillota</taxon>
        <taxon>Bacilli</taxon>
        <taxon>Bacillales</taxon>
        <taxon>Bacillaceae</taxon>
        <taxon>Metabacillus</taxon>
    </lineage>
</organism>
<evidence type="ECO:0000256" key="1">
    <source>
        <dbReference type="ARBA" id="ARBA00000012"/>
    </source>
</evidence>
<dbReference type="CDD" id="cd00739">
    <property type="entry name" value="DHPS"/>
    <property type="match status" value="1"/>
</dbReference>
<keyword evidence="8 13" id="KW-0479">Metal-binding</keyword>
<evidence type="ECO:0000259" key="14">
    <source>
        <dbReference type="PROSITE" id="PS50972"/>
    </source>
</evidence>
<dbReference type="InterPro" id="IPR000489">
    <property type="entry name" value="Pterin-binding_dom"/>
</dbReference>
<dbReference type="GO" id="GO:0046656">
    <property type="term" value="P:folic acid biosynthetic process"/>
    <property type="evidence" value="ECO:0007669"/>
    <property type="project" value="UniProtKB-KW"/>
</dbReference>
<dbReference type="GO" id="GO:0046654">
    <property type="term" value="P:tetrahydrofolate biosynthetic process"/>
    <property type="evidence" value="ECO:0007669"/>
    <property type="project" value="UniProtKB-UniPathway"/>
</dbReference>
<evidence type="ECO:0000256" key="7">
    <source>
        <dbReference type="ARBA" id="ARBA00022679"/>
    </source>
</evidence>
<evidence type="ECO:0000256" key="12">
    <source>
        <dbReference type="ARBA" id="ARBA00053449"/>
    </source>
</evidence>
<keyword evidence="16" id="KW-1185">Reference proteome</keyword>
<protein>
    <recommendedName>
        <fullName evidence="6 13">Dihydropteroate synthase</fullName>
        <shortName evidence="13">DHPS</shortName>
        <ecNumber evidence="5 13">2.5.1.15</ecNumber>
    </recommendedName>
    <alternativeName>
        <fullName evidence="11 13">Dihydropteroate pyrophosphorylase</fullName>
    </alternativeName>
</protein>
<keyword evidence="10 13" id="KW-0289">Folate biosynthesis</keyword>
<sequence length="284" mass="31102">MRVSTNKQRHIKCGKYSLNIEEKTLVMGILNITPDSFSDGGNYIDLELAIYHAKEMVKNGADIIDIGGESTRPGSKAVSIDDELARVIPVIDKLSKELDVPISIDTYKAEVAKQAIEAGASIINDVWGAKADPEMANIAALYNVPIILMHNRHDRNYDQLIPDMIVDLLESVNIAKKAGVTDDKIILDPGIGFAKTINDNLDVMRNLDAFTHLGYPVLLGTSRKSFIGNILDLPPNERVEGTGATICLGIEKGCHIIRIHDVLEMSRMARMMDAMLGKGDGGHR</sequence>
<dbReference type="InterPro" id="IPR006390">
    <property type="entry name" value="DHP_synth_dom"/>
</dbReference>
<comment type="catalytic activity">
    <reaction evidence="1">
        <text>(7,8-dihydropterin-6-yl)methyl diphosphate + 4-aminobenzoate = 7,8-dihydropteroate + diphosphate</text>
        <dbReference type="Rhea" id="RHEA:19949"/>
        <dbReference type="ChEBI" id="CHEBI:17836"/>
        <dbReference type="ChEBI" id="CHEBI:17839"/>
        <dbReference type="ChEBI" id="CHEBI:33019"/>
        <dbReference type="ChEBI" id="CHEBI:72950"/>
        <dbReference type="EC" id="2.5.1.15"/>
    </reaction>
</comment>
<comment type="pathway">
    <text evidence="3 13">Cofactor biosynthesis; tetrahydrofolate biosynthesis; 7,8-dihydrofolate from 2-amino-4-hydroxy-6-hydroxymethyl-7,8-dihydropteridine diphosphate and 4-aminobenzoate: step 1/2.</text>
</comment>
<keyword evidence="7 13" id="KW-0808">Transferase</keyword>
<dbReference type="AlphaFoldDB" id="A0A5C6VHZ8"/>
<evidence type="ECO:0000256" key="11">
    <source>
        <dbReference type="ARBA" id="ARBA00030193"/>
    </source>
</evidence>
<comment type="cofactor">
    <cofactor evidence="2 13">
        <name>Mg(2+)</name>
        <dbReference type="ChEBI" id="CHEBI:18420"/>
    </cofactor>
</comment>
<dbReference type="InterPro" id="IPR011005">
    <property type="entry name" value="Dihydropteroate_synth-like_sf"/>
</dbReference>